<comment type="caution">
    <text evidence="1">The sequence shown here is derived from an EMBL/GenBank/DDBJ whole genome shotgun (WGS) entry which is preliminary data.</text>
</comment>
<protein>
    <submittedName>
        <fullName evidence="1">Uncharacterized protein</fullName>
    </submittedName>
</protein>
<organism evidence="1 2">
    <name type="scientific">Pseudooceanicola albus</name>
    <dbReference type="NCBI Taxonomy" id="2692189"/>
    <lineage>
        <taxon>Bacteria</taxon>
        <taxon>Pseudomonadati</taxon>
        <taxon>Pseudomonadota</taxon>
        <taxon>Alphaproteobacteria</taxon>
        <taxon>Rhodobacterales</taxon>
        <taxon>Paracoccaceae</taxon>
        <taxon>Pseudooceanicola</taxon>
    </lineage>
</organism>
<gene>
    <name evidence="1" type="ORF">GR170_14725</name>
</gene>
<dbReference type="Proteomes" id="UP000477911">
    <property type="component" value="Unassembled WGS sequence"/>
</dbReference>
<accession>A0A6L7G4P7</accession>
<name>A0A6L7G4P7_9RHOB</name>
<evidence type="ECO:0000313" key="1">
    <source>
        <dbReference type="EMBL" id="MXN19095.1"/>
    </source>
</evidence>
<dbReference type="AlphaFoldDB" id="A0A6L7G4P7"/>
<proteinExistence type="predicted"/>
<dbReference type="EMBL" id="WUMU01000016">
    <property type="protein sequence ID" value="MXN19095.1"/>
    <property type="molecule type" value="Genomic_DNA"/>
</dbReference>
<reference evidence="1 2" key="1">
    <citation type="submission" date="2019-12" db="EMBL/GenBank/DDBJ databases">
        <authorList>
            <person name="Li M."/>
        </authorList>
    </citation>
    <scope>NUCLEOTIDE SEQUENCE [LARGE SCALE GENOMIC DNA]</scope>
    <source>
        <strain evidence="1 2">GBMRC 2024</strain>
    </source>
</reference>
<dbReference type="RefSeq" id="WP_160895213.1">
    <property type="nucleotide sequence ID" value="NZ_WUMU01000016.1"/>
</dbReference>
<sequence>MTDEDLSKYQPDKLEPWQCWQGEGDPPRRWWAVNPETGEGVMVYRSYADYVWD</sequence>
<evidence type="ECO:0000313" key="2">
    <source>
        <dbReference type="Proteomes" id="UP000477911"/>
    </source>
</evidence>
<keyword evidence="2" id="KW-1185">Reference proteome</keyword>